<sequence length="590" mass="58886">MSKFAWAGGTAGMALGGAVAGIVVLAGFYATRLLEHRPAAPAPTVAEIAPGAPAAPGGPFPGSGAVMETQDRANADTALGAADVQAATTATPLPSDAGAGEPGVETATVAAPRTGAGRPAEPIPEERPPGAEAEVSGRRTEEDKADSPGEGVEQDLDGQTAQAVSTEQSGAGVGDPPVAPDTGIASSVGSDVPGSEGARDTATGPASGISSDGPVVGGGTTNAAARAAHASGNGDVRKDPVAEDAAATSKPPSFDIVRVTPDGSALVAGRAEPGAQVSLQIDGVSAGTTDADATGSFVAFLSVPRGSGPRVLSMSSAIAGVSIAAESEVILAPSPRSGGAVVSLAPDTARVIRDGPAESDGGGADETPTPDLQKPDALTEAATAPAPAEGEAPPAPAGEDAHEAERVAVLLSGPDGVEVLQPAAPLTAPVPEAQDFVSIDTISYDATGQVALAGRSDTKSGPGAVRIYLDNRPLTSADISPTGRWRADLPEVAAGTYTLRVDRLNETGAVTARAESPFLRERPEALVAASPRSRDARVEAVTVQPGNTLWAIAREQYGEGILYVRVFEANEDQIRDPDLIYPGQIFSIPE</sequence>
<dbReference type="PANTHER" id="PTHR34700:SF4">
    <property type="entry name" value="PHAGE-LIKE ELEMENT PBSX PROTEIN XKDP"/>
    <property type="match status" value="1"/>
</dbReference>
<evidence type="ECO:0000313" key="3">
    <source>
        <dbReference type="EMBL" id="SFE80516.1"/>
    </source>
</evidence>
<keyword evidence="4" id="KW-1185">Reference proteome</keyword>
<dbReference type="AlphaFoldDB" id="A0A1I2DJ28"/>
<dbReference type="InterPro" id="IPR018392">
    <property type="entry name" value="LysM"/>
</dbReference>
<dbReference type="SMART" id="SM00257">
    <property type="entry name" value="LysM"/>
    <property type="match status" value="1"/>
</dbReference>
<name>A0A1I2DJ28_9RHOB</name>
<evidence type="ECO:0000313" key="4">
    <source>
        <dbReference type="Proteomes" id="UP000325289"/>
    </source>
</evidence>
<dbReference type="Proteomes" id="UP000325289">
    <property type="component" value="Unassembled WGS sequence"/>
</dbReference>
<protein>
    <submittedName>
        <fullName evidence="3">Nucleoid-associated protein YgaU, contains BON and LysM domains</fullName>
    </submittedName>
</protein>
<reference evidence="3 4" key="1">
    <citation type="submission" date="2016-10" db="EMBL/GenBank/DDBJ databases">
        <authorList>
            <person name="Varghese N."/>
            <person name="Submissions S."/>
        </authorList>
    </citation>
    <scope>NUCLEOTIDE SEQUENCE [LARGE SCALE GENOMIC DNA]</scope>
    <source>
        <strain evidence="4">YIM D21,KCTC 23444,ACCC 10710</strain>
    </source>
</reference>
<feature type="region of interest" description="Disordered" evidence="1">
    <location>
        <begin position="352"/>
        <end position="402"/>
    </location>
</feature>
<proteinExistence type="predicted"/>
<accession>A0A1I2DJ28</accession>
<evidence type="ECO:0000259" key="2">
    <source>
        <dbReference type="PROSITE" id="PS51782"/>
    </source>
</evidence>
<organism evidence="3 4">
    <name type="scientific">Roseivivax sediminis</name>
    <dbReference type="NCBI Taxonomy" id="936889"/>
    <lineage>
        <taxon>Bacteria</taxon>
        <taxon>Pseudomonadati</taxon>
        <taxon>Pseudomonadota</taxon>
        <taxon>Alphaproteobacteria</taxon>
        <taxon>Rhodobacterales</taxon>
        <taxon>Roseobacteraceae</taxon>
        <taxon>Roseivivax</taxon>
    </lineage>
</organism>
<dbReference type="InterPro" id="IPR036779">
    <property type="entry name" value="LysM_dom_sf"/>
</dbReference>
<feature type="compositionally biased region" description="Polar residues" evidence="1">
    <location>
        <begin position="157"/>
        <end position="169"/>
    </location>
</feature>
<dbReference type="Gene3D" id="3.10.350.10">
    <property type="entry name" value="LysM domain"/>
    <property type="match status" value="1"/>
</dbReference>
<dbReference type="InterPro" id="IPR052196">
    <property type="entry name" value="Bact_Kbp"/>
</dbReference>
<feature type="domain" description="LysM" evidence="2">
    <location>
        <begin position="539"/>
        <end position="588"/>
    </location>
</feature>
<dbReference type="PROSITE" id="PS51782">
    <property type="entry name" value="LYSM"/>
    <property type="match status" value="1"/>
</dbReference>
<dbReference type="RefSeq" id="WP_188129771.1">
    <property type="nucleotide sequence ID" value="NZ_FOMS01000017.1"/>
</dbReference>
<feature type="region of interest" description="Disordered" evidence="1">
    <location>
        <begin position="109"/>
        <end position="255"/>
    </location>
</feature>
<feature type="compositionally biased region" description="Low complexity" evidence="1">
    <location>
        <begin position="375"/>
        <end position="392"/>
    </location>
</feature>
<feature type="compositionally biased region" description="Low complexity" evidence="1">
    <location>
        <begin position="221"/>
        <end position="234"/>
    </location>
</feature>
<dbReference type="PANTHER" id="PTHR34700">
    <property type="entry name" value="POTASSIUM BINDING PROTEIN KBP"/>
    <property type="match status" value="1"/>
</dbReference>
<dbReference type="Pfam" id="PF01476">
    <property type="entry name" value="LysM"/>
    <property type="match status" value="1"/>
</dbReference>
<evidence type="ECO:0000256" key="1">
    <source>
        <dbReference type="SAM" id="MobiDB-lite"/>
    </source>
</evidence>
<dbReference type="CDD" id="cd00118">
    <property type="entry name" value="LysM"/>
    <property type="match status" value="1"/>
</dbReference>
<feature type="compositionally biased region" description="Basic and acidic residues" evidence="1">
    <location>
        <begin position="124"/>
        <end position="147"/>
    </location>
</feature>
<gene>
    <name evidence="3" type="ORF">SAMN04515678_11723</name>
</gene>
<dbReference type="EMBL" id="FOMS01000017">
    <property type="protein sequence ID" value="SFE80516.1"/>
    <property type="molecule type" value="Genomic_DNA"/>
</dbReference>